<proteinExistence type="inferred from homology"/>
<dbReference type="CDD" id="cd02856">
    <property type="entry name" value="E_set_GDE_Isoamylase_N"/>
    <property type="match status" value="1"/>
</dbReference>
<feature type="domain" description="Glycosyl hydrolase family 13 catalytic" evidence="3">
    <location>
        <begin position="242"/>
        <end position="619"/>
    </location>
</feature>
<feature type="region of interest" description="Disordered" evidence="2">
    <location>
        <begin position="802"/>
        <end position="853"/>
    </location>
</feature>
<dbReference type="Proteomes" id="UP001501475">
    <property type="component" value="Unassembled WGS sequence"/>
</dbReference>
<dbReference type="InterPro" id="IPR044505">
    <property type="entry name" value="GlgX_Isoamylase_N_E_set"/>
</dbReference>
<evidence type="ECO:0000313" key="5">
    <source>
        <dbReference type="Proteomes" id="UP001501475"/>
    </source>
</evidence>
<dbReference type="InterPro" id="IPR006047">
    <property type="entry name" value="GH13_cat_dom"/>
</dbReference>
<dbReference type="SMART" id="SM00642">
    <property type="entry name" value="Aamy"/>
    <property type="match status" value="1"/>
</dbReference>
<dbReference type="Gene3D" id="3.20.20.80">
    <property type="entry name" value="Glycosidases"/>
    <property type="match status" value="1"/>
</dbReference>
<dbReference type="Pfam" id="PF02922">
    <property type="entry name" value="CBM_48"/>
    <property type="match status" value="1"/>
</dbReference>
<dbReference type="InterPro" id="IPR013783">
    <property type="entry name" value="Ig-like_fold"/>
</dbReference>
<evidence type="ECO:0000256" key="1">
    <source>
        <dbReference type="ARBA" id="ARBA00008061"/>
    </source>
</evidence>
<accession>A0ABP4WBQ0</accession>
<dbReference type="InterPro" id="IPR017853">
    <property type="entry name" value="GH"/>
</dbReference>
<dbReference type="Pfam" id="PF00128">
    <property type="entry name" value="Alpha-amylase"/>
    <property type="match status" value="1"/>
</dbReference>
<feature type="region of interest" description="Disordered" evidence="2">
    <location>
        <begin position="542"/>
        <end position="561"/>
    </location>
</feature>
<dbReference type="SUPFAM" id="SSF81296">
    <property type="entry name" value="E set domains"/>
    <property type="match status" value="1"/>
</dbReference>
<dbReference type="Gene3D" id="2.60.40.1180">
    <property type="entry name" value="Golgi alpha-mannosidase II"/>
    <property type="match status" value="1"/>
</dbReference>
<dbReference type="SUPFAM" id="SSF51445">
    <property type="entry name" value="(Trans)glycosidases"/>
    <property type="match status" value="1"/>
</dbReference>
<organism evidence="4 5">
    <name type="scientific">Nostocoides vanveenii</name>
    <dbReference type="NCBI Taxonomy" id="330835"/>
    <lineage>
        <taxon>Bacteria</taxon>
        <taxon>Bacillati</taxon>
        <taxon>Actinomycetota</taxon>
        <taxon>Actinomycetes</taxon>
        <taxon>Micrococcales</taxon>
        <taxon>Intrasporangiaceae</taxon>
        <taxon>Nostocoides</taxon>
    </lineage>
</organism>
<protein>
    <submittedName>
        <fullName evidence="4">Glycogen debranching protein GlgX</fullName>
    </submittedName>
</protein>
<dbReference type="InterPro" id="IPR013780">
    <property type="entry name" value="Glyco_hydro_b"/>
</dbReference>
<dbReference type="RefSeq" id="WP_344062759.1">
    <property type="nucleotide sequence ID" value="NZ_BAAAPN010000024.1"/>
</dbReference>
<dbReference type="SUPFAM" id="SSF51011">
    <property type="entry name" value="Glycosyl hydrolase domain"/>
    <property type="match status" value="1"/>
</dbReference>
<gene>
    <name evidence="4" type="primary">glgX_2</name>
    <name evidence="4" type="ORF">GCM10009810_09160</name>
</gene>
<evidence type="ECO:0000256" key="2">
    <source>
        <dbReference type="SAM" id="MobiDB-lite"/>
    </source>
</evidence>
<evidence type="ECO:0000313" key="4">
    <source>
        <dbReference type="EMBL" id="GAA1750997.1"/>
    </source>
</evidence>
<feature type="compositionally biased region" description="Gly residues" evidence="2">
    <location>
        <begin position="803"/>
        <end position="844"/>
    </location>
</feature>
<keyword evidence="5" id="KW-1185">Reference proteome</keyword>
<comment type="similarity">
    <text evidence="1">Belongs to the glycosyl hydrolase 13 family.</text>
</comment>
<sequence>MNFLRPLAAFPTPRDPDSWAGAAWPLGAHVDREGATVTFAVAAPEATRVLLEVYARPTGVAALAAIDLARGADGVWRARVAGLGPGAHYGYRVWGPGWNLDPAWAPGNSSAGFVADRGPRGQRFNPNKVLTDPYAREISHSPASPDVVAAGADGGVFGWGPRDYRGRPVREWDTAAYAPKAIVVSDATTTGTKPAVPAESTIVYEAHVRNLTLHPSARRLGTYVANLPGFSAVTDVPEPLQGTYAGAAHLAPYVKALGCNAIELMPVQESNGSELSTTGPSNHWAYMTLGYFAPNRQYAFDKTPGGPTREFKEMVRTFHEHGIEVYLDVVYNHTGEGGNWGDLDTVGFTGFGGFATTEYYVLTDADQLVDGATGCGNQTDMSSAITRALVTDSLEYWCDAMGVDGFRFDLAPVLGRAPMAQAREDWAGQRRFYRDHPLLTEIRDLAQARNIEVIAEAWDLWGYEVGNFPDGWAEWNGRYRDAVRRYLKGDGNAGAFMEVMNGDYRNFADQGGPQRSINFITAHDGFAMLDLVAYDHKDNSQAWPFGPSDGGSDSNDSWGSGGDQALIRQRLRNFWVALYFARGVPMVCSGDEYGRTQNGNNNPYNLNTIGMWNNWSALATNAPTSVPVVPDGAGAVDAPQGAALATVRYRDAFGRADSPSGVNPQLVFASFLGALRRDHPGLRQRSYGDAELGGTDVSYVFFQPDQAEAPADGDRAVRLWIDAASVGAADFLLLINMADQPVAFVVPQGPSSVSWRRIIDTAHFFEGGFNCWSLERGNVVQGTYDAAAWSIVVLAEGAPGPISGEGGPGSGAGGGPGAGAGGGPGAGAGGGSGGGAGGGPGGGRAKQPPGRSVITAITDVLVDSVRDWFRSRR</sequence>
<dbReference type="EMBL" id="BAAAPN010000024">
    <property type="protein sequence ID" value="GAA1750997.1"/>
    <property type="molecule type" value="Genomic_DNA"/>
</dbReference>
<dbReference type="PANTHER" id="PTHR43002">
    <property type="entry name" value="GLYCOGEN DEBRANCHING ENZYME"/>
    <property type="match status" value="1"/>
</dbReference>
<dbReference type="InterPro" id="IPR014756">
    <property type="entry name" value="Ig_E-set"/>
</dbReference>
<evidence type="ECO:0000259" key="3">
    <source>
        <dbReference type="SMART" id="SM00642"/>
    </source>
</evidence>
<reference evidence="5" key="1">
    <citation type="journal article" date="2019" name="Int. J. Syst. Evol. Microbiol.">
        <title>The Global Catalogue of Microorganisms (GCM) 10K type strain sequencing project: providing services to taxonomists for standard genome sequencing and annotation.</title>
        <authorList>
            <consortium name="The Broad Institute Genomics Platform"/>
            <consortium name="The Broad Institute Genome Sequencing Center for Infectious Disease"/>
            <person name="Wu L."/>
            <person name="Ma J."/>
        </authorList>
    </citation>
    <scope>NUCLEOTIDE SEQUENCE [LARGE SCALE GENOMIC DNA]</scope>
    <source>
        <strain evidence="5">JCM 15591</strain>
    </source>
</reference>
<dbReference type="Gene3D" id="2.60.40.10">
    <property type="entry name" value="Immunoglobulins"/>
    <property type="match status" value="1"/>
</dbReference>
<comment type="caution">
    <text evidence="4">The sequence shown here is derived from an EMBL/GenBank/DDBJ whole genome shotgun (WGS) entry which is preliminary data.</text>
</comment>
<dbReference type="InterPro" id="IPR004193">
    <property type="entry name" value="Glyco_hydro_13_N"/>
</dbReference>
<name>A0ABP4WBQ0_9MICO</name>